<sequence length="130" mass="14775">MNYFAHKPHHNCHGPVLFSKRVLASPIYVTLRDQSPESRWIEKLQKSACNLSNHRGNPSSYPKAREGITSRAQAPPPGRPHCERGNPSKPDELKPRRCSLFRNTSENPPISTFGSSHRPIDYFSLLKEET</sequence>
<evidence type="ECO:0000256" key="1">
    <source>
        <dbReference type="SAM" id="MobiDB-lite"/>
    </source>
</evidence>
<name>A0A7S1XB80_9RHOD</name>
<dbReference type="EMBL" id="HBGH01001301">
    <property type="protein sequence ID" value="CAD9222908.1"/>
    <property type="molecule type" value="Transcribed_RNA"/>
</dbReference>
<feature type="compositionally biased region" description="Polar residues" evidence="1">
    <location>
        <begin position="51"/>
        <end position="60"/>
    </location>
</feature>
<proteinExistence type="predicted"/>
<dbReference type="AlphaFoldDB" id="A0A7S1XB80"/>
<reference evidence="2" key="1">
    <citation type="submission" date="2021-01" db="EMBL/GenBank/DDBJ databases">
        <authorList>
            <person name="Corre E."/>
            <person name="Pelletier E."/>
            <person name="Niang G."/>
            <person name="Scheremetjew M."/>
            <person name="Finn R."/>
            <person name="Kale V."/>
            <person name="Holt S."/>
            <person name="Cochrane G."/>
            <person name="Meng A."/>
            <person name="Brown T."/>
            <person name="Cohen L."/>
        </authorList>
    </citation>
    <scope>NUCLEOTIDE SEQUENCE</scope>
    <source>
        <strain evidence="2">SAG 36.94</strain>
    </source>
</reference>
<protein>
    <submittedName>
        <fullName evidence="2">Uncharacterized protein</fullName>
    </submittedName>
</protein>
<accession>A0A7S1XB80</accession>
<feature type="compositionally biased region" description="Polar residues" evidence="1">
    <location>
        <begin position="101"/>
        <end position="115"/>
    </location>
</feature>
<gene>
    <name evidence="2" type="ORF">CCAE0312_LOCUS638</name>
</gene>
<feature type="region of interest" description="Disordered" evidence="1">
    <location>
        <begin position="51"/>
        <end position="115"/>
    </location>
</feature>
<feature type="compositionally biased region" description="Basic and acidic residues" evidence="1">
    <location>
        <begin position="80"/>
        <end position="95"/>
    </location>
</feature>
<organism evidence="2">
    <name type="scientific">Compsopogon caeruleus</name>
    <dbReference type="NCBI Taxonomy" id="31354"/>
    <lineage>
        <taxon>Eukaryota</taxon>
        <taxon>Rhodophyta</taxon>
        <taxon>Compsopogonophyceae</taxon>
        <taxon>Compsopogonales</taxon>
        <taxon>Compsopogonaceae</taxon>
        <taxon>Compsopogon</taxon>
    </lineage>
</organism>
<evidence type="ECO:0000313" key="2">
    <source>
        <dbReference type="EMBL" id="CAD9222908.1"/>
    </source>
</evidence>